<dbReference type="GO" id="GO:0016020">
    <property type="term" value="C:membrane"/>
    <property type="evidence" value="ECO:0007669"/>
    <property type="project" value="UniProtKB-SubCell"/>
</dbReference>
<dbReference type="STRING" id="1499967.U27_02278"/>
<dbReference type="SUPFAM" id="SSF47384">
    <property type="entry name" value="Homodimeric domain of signal transducing histidine kinase"/>
    <property type="match status" value="1"/>
</dbReference>
<feature type="coiled-coil region" evidence="7">
    <location>
        <begin position="286"/>
        <end position="327"/>
    </location>
</feature>
<dbReference type="EC" id="2.7.13.3" evidence="3"/>
<dbReference type="SMART" id="SM00387">
    <property type="entry name" value="HATPase_c"/>
    <property type="match status" value="1"/>
</dbReference>
<keyword evidence="12" id="KW-1185">Reference proteome</keyword>
<dbReference type="CDD" id="cd06225">
    <property type="entry name" value="HAMP"/>
    <property type="match status" value="1"/>
</dbReference>
<keyword evidence="6 11" id="KW-0418">Kinase</keyword>
<dbReference type="SMART" id="SM00388">
    <property type="entry name" value="HisKA"/>
    <property type="match status" value="1"/>
</dbReference>
<dbReference type="SUPFAM" id="SSF158472">
    <property type="entry name" value="HAMP domain-like"/>
    <property type="match status" value="1"/>
</dbReference>
<evidence type="ECO:0000256" key="5">
    <source>
        <dbReference type="ARBA" id="ARBA00022679"/>
    </source>
</evidence>
<dbReference type="CDD" id="cd00082">
    <property type="entry name" value="HisKA"/>
    <property type="match status" value="1"/>
</dbReference>
<keyword evidence="8" id="KW-0472">Membrane</keyword>
<dbReference type="PANTHER" id="PTHR43065:SF50">
    <property type="entry name" value="HISTIDINE KINASE"/>
    <property type="match status" value="1"/>
</dbReference>
<comment type="subcellular location">
    <subcellularLocation>
        <location evidence="2">Membrane</location>
    </subcellularLocation>
</comment>
<keyword evidence="5" id="KW-0808">Transferase</keyword>
<keyword evidence="8" id="KW-1133">Transmembrane helix</keyword>
<dbReference type="Pfam" id="PF00512">
    <property type="entry name" value="HisKA"/>
    <property type="match status" value="1"/>
</dbReference>
<reference evidence="11" key="1">
    <citation type="journal article" date="2015" name="PeerJ">
        <title>First genomic representation of candidate bacterial phylum KSB3 points to enhanced environmental sensing as a trigger of wastewater bulking.</title>
        <authorList>
            <person name="Sekiguchi Y."/>
            <person name="Ohashi A."/>
            <person name="Parks D.H."/>
            <person name="Yamauchi T."/>
            <person name="Tyson G.W."/>
            <person name="Hugenholtz P."/>
        </authorList>
    </citation>
    <scope>NUCLEOTIDE SEQUENCE [LARGE SCALE GENOMIC DNA]</scope>
</reference>
<evidence type="ECO:0000256" key="7">
    <source>
        <dbReference type="SAM" id="Coils"/>
    </source>
</evidence>
<evidence type="ECO:0000256" key="4">
    <source>
        <dbReference type="ARBA" id="ARBA00022553"/>
    </source>
</evidence>
<keyword evidence="8" id="KW-0812">Transmembrane</keyword>
<name>A0A0S6WAM6_VECG1</name>
<dbReference type="PANTHER" id="PTHR43065">
    <property type="entry name" value="SENSOR HISTIDINE KINASE"/>
    <property type="match status" value="1"/>
</dbReference>
<keyword evidence="7" id="KW-0175">Coiled coil</keyword>
<dbReference type="Gene3D" id="6.10.340.10">
    <property type="match status" value="1"/>
</dbReference>
<dbReference type="HOGENOM" id="CLU_453961_0_0_0"/>
<comment type="catalytic activity">
    <reaction evidence="1">
        <text>ATP + protein L-histidine = ADP + protein N-phospho-L-histidine.</text>
        <dbReference type="EC" id="2.7.13.3"/>
    </reaction>
</comment>
<dbReference type="SUPFAM" id="SSF55874">
    <property type="entry name" value="ATPase domain of HSP90 chaperone/DNA topoisomerase II/histidine kinase"/>
    <property type="match status" value="1"/>
</dbReference>
<feature type="domain" description="HAMP" evidence="10">
    <location>
        <begin position="228"/>
        <end position="280"/>
    </location>
</feature>
<gene>
    <name evidence="11" type="ORF">U27_02278</name>
</gene>
<dbReference type="PROSITE" id="PS50109">
    <property type="entry name" value="HIS_KIN"/>
    <property type="match status" value="1"/>
</dbReference>
<evidence type="ECO:0000256" key="1">
    <source>
        <dbReference type="ARBA" id="ARBA00000085"/>
    </source>
</evidence>
<organism evidence="11">
    <name type="scientific">Vecturithrix granuli</name>
    <dbReference type="NCBI Taxonomy" id="1499967"/>
    <lineage>
        <taxon>Bacteria</taxon>
        <taxon>Candidatus Moduliflexota</taxon>
        <taxon>Candidatus Vecturitrichia</taxon>
        <taxon>Candidatus Vecturitrichales</taxon>
        <taxon>Candidatus Vecturitrichaceae</taxon>
        <taxon>Candidatus Vecturithrix</taxon>
    </lineage>
</organism>
<evidence type="ECO:0000256" key="3">
    <source>
        <dbReference type="ARBA" id="ARBA00012438"/>
    </source>
</evidence>
<protein>
    <recommendedName>
        <fullName evidence="3">histidine kinase</fullName>
        <ecNumber evidence="3">2.7.13.3</ecNumber>
    </recommendedName>
</protein>
<dbReference type="InterPro" id="IPR004358">
    <property type="entry name" value="Sig_transdc_His_kin-like_C"/>
</dbReference>
<accession>A0A0S6WAM6</accession>
<sequence length="588" mass="66428">MNRKKQITLNQIFTISLTLFALCLIGAVTWFFYRQQYAVLSGELQRHGRALAENLAYNSEYGLLFLDLNGLGKLVDGVVQDRDVQFAMIVNTQGVIVAEKALSSLPELQKKIQERVTEILDLLKAGNDQPRPPALYFTEHYEGLYHIFAPVFVPTVDVDAENQVITDALPSISPPPEHSGPRELLGLVVVGISFERVTTFLKEIQFQVLGLALFIVVLSIIVSRFLVNAISRPIETLAEGTRRIARGDLTQDVNIRTPGEIGELAESFNHMMHDLQASRQELELWAQTLENRVRERTHEIEEKNQRLTELIEKMKRIQEQLVHSEKMASLGQLVAGIAHEINNPVNFISANITPLKNYVNEIKTLINLYDQKCLLHEHARQEVQQYKAEVDFTFLIEDLDDLLDDMETGASRIKRIVQDLRNFSRLDEAELKVIDVHESLNTTLNLLGHLYEKRVMVHKQYGNIPPLECYAGQLNQVFMNILANAAQACADKGNVWISTQSDATHTIISIRDDGKGIPEETLPKIFDPFFTTKDVGEGTGLGLSISYGIIEKHHGEISVRSQVGVGTEFRIRIPQHLSQTLRNLKSEN</sequence>
<feature type="transmembrane region" description="Helical" evidence="8">
    <location>
        <begin position="12"/>
        <end position="33"/>
    </location>
</feature>
<dbReference type="GO" id="GO:0000155">
    <property type="term" value="F:phosphorelay sensor kinase activity"/>
    <property type="evidence" value="ECO:0007669"/>
    <property type="project" value="InterPro"/>
</dbReference>
<dbReference type="InterPro" id="IPR003661">
    <property type="entry name" value="HisK_dim/P_dom"/>
</dbReference>
<dbReference type="PROSITE" id="PS50885">
    <property type="entry name" value="HAMP"/>
    <property type="match status" value="1"/>
</dbReference>
<dbReference type="AlphaFoldDB" id="A0A0S6WAM6"/>
<proteinExistence type="predicted"/>
<dbReference type="InterPro" id="IPR036097">
    <property type="entry name" value="HisK_dim/P_sf"/>
</dbReference>
<dbReference type="Pfam" id="PF02518">
    <property type="entry name" value="HATPase_c"/>
    <property type="match status" value="1"/>
</dbReference>
<dbReference type="InterPro" id="IPR036890">
    <property type="entry name" value="HATPase_C_sf"/>
</dbReference>
<evidence type="ECO:0000259" key="9">
    <source>
        <dbReference type="PROSITE" id="PS50109"/>
    </source>
</evidence>
<dbReference type="InterPro" id="IPR005467">
    <property type="entry name" value="His_kinase_dom"/>
</dbReference>
<evidence type="ECO:0000313" key="12">
    <source>
        <dbReference type="Proteomes" id="UP000030661"/>
    </source>
</evidence>
<dbReference type="Proteomes" id="UP000030661">
    <property type="component" value="Unassembled WGS sequence"/>
</dbReference>
<dbReference type="InterPro" id="IPR003660">
    <property type="entry name" value="HAMP_dom"/>
</dbReference>
<dbReference type="Gene3D" id="1.10.287.130">
    <property type="match status" value="1"/>
</dbReference>
<dbReference type="eggNOG" id="COG4191">
    <property type="taxonomic scope" value="Bacteria"/>
</dbReference>
<keyword evidence="4" id="KW-0597">Phosphoprotein</keyword>
<dbReference type="EMBL" id="DF820463">
    <property type="protein sequence ID" value="GAK55444.1"/>
    <property type="molecule type" value="Genomic_DNA"/>
</dbReference>
<dbReference type="Pfam" id="PF00672">
    <property type="entry name" value="HAMP"/>
    <property type="match status" value="1"/>
</dbReference>
<dbReference type="Gene3D" id="3.30.565.10">
    <property type="entry name" value="Histidine kinase-like ATPase, C-terminal domain"/>
    <property type="match status" value="1"/>
</dbReference>
<evidence type="ECO:0000259" key="10">
    <source>
        <dbReference type="PROSITE" id="PS50885"/>
    </source>
</evidence>
<dbReference type="PRINTS" id="PR00344">
    <property type="entry name" value="BCTRLSENSOR"/>
</dbReference>
<evidence type="ECO:0000256" key="8">
    <source>
        <dbReference type="SAM" id="Phobius"/>
    </source>
</evidence>
<evidence type="ECO:0000256" key="2">
    <source>
        <dbReference type="ARBA" id="ARBA00004370"/>
    </source>
</evidence>
<evidence type="ECO:0000313" key="11">
    <source>
        <dbReference type="EMBL" id="GAK55444.1"/>
    </source>
</evidence>
<dbReference type="InterPro" id="IPR003594">
    <property type="entry name" value="HATPase_dom"/>
</dbReference>
<dbReference type="SMART" id="SM00304">
    <property type="entry name" value="HAMP"/>
    <property type="match status" value="1"/>
</dbReference>
<evidence type="ECO:0000256" key="6">
    <source>
        <dbReference type="ARBA" id="ARBA00022777"/>
    </source>
</evidence>
<feature type="domain" description="Histidine kinase" evidence="9">
    <location>
        <begin position="336"/>
        <end position="577"/>
    </location>
</feature>